<keyword evidence="1" id="KW-0472">Membrane</keyword>
<dbReference type="EMBL" id="ALWO02000025">
    <property type="protein sequence ID" value="EOZ98006.1"/>
    <property type="molecule type" value="Genomic_DNA"/>
</dbReference>
<name>S2E0P1_INDAL</name>
<keyword evidence="3" id="KW-1185">Reference proteome</keyword>
<dbReference type="AlphaFoldDB" id="S2E0P1"/>
<protein>
    <submittedName>
        <fullName evidence="2">X-Pro dipeptidyl-peptidase</fullName>
    </submittedName>
</protein>
<keyword evidence="1" id="KW-0812">Transmembrane</keyword>
<dbReference type="PANTHER" id="PTHR33361:SF2">
    <property type="entry name" value="DUF885 DOMAIN-CONTAINING PROTEIN"/>
    <property type="match status" value="1"/>
</dbReference>
<comment type="caution">
    <text evidence="2">The sequence shown here is derived from an EMBL/GenBank/DDBJ whole genome shotgun (WGS) entry which is preliminary data.</text>
</comment>
<gene>
    <name evidence="2" type="ORF">A33Q_1513</name>
</gene>
<reference evidence="2 3" key="1">
    <citation type="journal article" date="2013" name="Genome Announc.">
        <title>Draft Genome Sequence of Indibacter alkaliphilus Strain LW1T, Isolated from Lonar Lake, a Haloalkaline Lake in the Buldana District of Maharashtra, India.</title>
        <authorList>
            <person name="Singh A."/>
            <person name="Kumar Jangir P."/>
            <person name="Sharma R."/>
            <person name="Singh A."/>
            <person name="Kumar Pinnaka A."/>
            <person name="Shivaji S."/>
        </authorList>
    </citation>
    <scope>NUCLEOTIDE SEQUENCE [LARGE SCALE GENOMIC DNA]</scope>
    <source>
        <strain evidence="3">CCUG 57479 / KCTC 22604 / LW1</strain>
    </source>
</reference>
<evidence type="ECO:0000313" key="2">
    <source>
        <dbReference type="EMBL" id="EOZ98006.1"/>
    </source>
</evidence>
<dbReference type="eggNOG" id="COG4805">
    <property type="taxonomic scope" value="Bacteria"/>
</dbReference>
<evidence type="ECO:0000313" key="3">
    <source>
        <dbReference type="Proteomes" id="UP000006073"/>
    </source>
</evidence>
<sequence length="595" mass="70065">MILSPSINTSQPFINPLLVFPEIFRDIKILKTTTMKQILLLFILSIAIPCTILASELYPAISSYQADRSALARKYNNPLSDEYFQRFEKLYKDWLDALEKMPYDSYTLDGKMDYQLFKNHLEKELFFHGLSYEEFKEVKNVVDFKGELEKFYQTRRMGIKPNSQEIAARFAQTENAIKSKWEAMKKVKPFNSWQKAELASNTVEALRRSTEEAYNFYYDYDPEFTWWMKKPMESMNETLKAYGAFLKEHFENTVVKDDGSGIIGKPVGKLAIEKELSYNMIPYTAEELLKEGEKQYAWCEAEMIKASEELGYGKDWKAALEHVKNSYVPAGEWPQMVGEMAEEAIDFLEARDLLTIPDMAKETWRTTMMSAERQKVSPFFLGGETIIISYPTSTMTHDEKMMSMRGNNPHFSRATVQHELIPGHHLQQFMNQRHFPHRRVFNTPFWVEGWTLYWEFNLWNKDFPRNAEDRIGMLFWRMHRAARIVFSLNYHLERWTPQQCIDYLVDAVGHERANAEAEVRRSFEGSYGPLYQLAYMIGGLQVYSLRNEMVGGGKMTEKEFHDFFITQNYTPIELLRARMNEDIPRDFKSKWRFLD</sequence>
<keyword evidence="1" id="KW-1133">Transmembrane helix</keyword>
<dbReference type="PANTHER" id="PTHR33361">
    <property type="entry name" value="GLR0591 PROTEIN"/>
    <property type="match status" value="1"/>
</dbReference>
<dbReference type="InterPro" id="IPR010281">
    <property type="entry name" value="DUF885"/>
</dbReference>
<dbReference type="Proteomes" id="UP000006073">
    <property type="component" value="Unassembled WGS sequence"/>
</dbReference>
<proteinExistence type="predicted"/>
<dbReference type="STRING" id="1189612.A33Q_1513"/>
<evidence type="ECO:0000256" key="1">
    <source>
        <dbReference type="SAM" id="Phobius"/>
    </source>
</evidence>
<feature type="transmembrane region" description="Helical" evidence="1">
    <location>
        <begin position="38"/>
        <end position="58"/>
    </location>
</feature>
<dbReference type="Pfam" id="PF05960">
    <property type="entry name" value="DUF885"/>
    <property type="match status" value="1"/>
</dbReference>
<organism evidence="2 3">
    <name type="scientific">Indibacter alkaliphilus (strain CCUG 57479 / KCTC 22604 / LW1)</name>
    <dbReference type="NCBI Taxonomy" id="1189612"/>
    <lineage>
        <taxon>Bacteria</taxon>
        <taxon>Pseudomonadati</taxon>
        <taxon>Bacteroidota</taxon>
        <taxon>Cytophagia</taxon>
        <taxon>Cytophagales</taxon>
        <taxon>Cyclobacteriaceae</taxon>
    </lineage>
</organism>
<accession>S2E0P1</accession>